<dbReference type="EMBL" id="HF935695">
    <property type="protein sequence ID" value="CCX12279.1"/>
    <property type="molecule type" value="Genomic_DNA"/>
</dbReference>
<accession>U4LIZ9</accession>
<dbReference type="AlphaFoldDB" id="U4LIZ9"/>
<keyword evidence="2" id="KW-1185">Reference proteome</keyword>
<evidence type="ECO:0000313" key="1">
    <source>
        <dbReference type="EMBL" id="CCX12279.1"/>
    </source>
</evidence>
<sequence length="116" mass="13020">MFLVGLGGGGGGFARGEERLWTKRARCLTESAQSQAKSDKVGQQTCPSLSKFKPLRNYQNFQCRGSQLYGNFTDIYIAPPNEIIAAAHRTRDILSLRCCCSPHRKVEPFTYRSYLP</sequence>
<dbReference type="Proteomes" id="UP000018144">
    <property type="component" value="Unassembled WGS sequence"/>
</dbReference>
<reference evidence="1 2" key="1">
    <citation type="journal article" date="2013" name="PLoS Genet.">
        <title>The genome and development-dependent transcriptomes of Pyronema confluens: a window into fungal evolution.</title>
        <authorList>
            <person name="Traeger S."/>
            <person name="Altegoer F."/>
            <person name="Freitag M."/>
            <person name="Gabaldon T."/>
            <person name="Kempken F."/>
            <person name="Kumar A."/>
            <person name="Marcet-Houben M."/>
            <person name="Poggeler S."/>
            <person name="Stajich J.E."/>
            <person name="Nowrousian M."/>
        </authorList>
    </citation>
    <scope>NUCLEOTIDE SEQUENCE [LARGE SCALE GENOMIC DNA]</scope>
    <source>
        <strain evidence="2">CBS 100304</strain>
        <tissue evidence="1">Vegetative mycelium</tissue>
    </source>
</reference>
<gene>
    <name evidence="1" type="ORF">PCON_11873</name>
</gene>
<name>U4LIZ9_PYROM</name>
<organism evidence="1 2">
    <name type="scientific">Pyronema omphalodes (strain CBS 100304)</name>
    <name type="common">Pyronema confluens</name>
    <dbReference type="NCBI Taxonomy" id="1076935"/>
    <lineage>
        <taxon>Eukaryota</taxon>
        <taxon>Fungi</taxon>
        <taxon>Dikarya</taxon>
        <taxon>Ascomycota</taxon>
        <taxon>Pezizomycotina</taxon>
        <taxon>Pezizomycetes</taxon>
        <taxon>Pezizales</taxon>
        <taxon>Pyronemataceae</taxon>
        <taxon>Pyronema</taxon>
    </lineage>
</organism>
<evidence type="ECO:0000313" key="2">
    <source>
        <dbReference type="Proteomes" id="UP000018144"/>
    </source>
</evidence>
<proteinExistence type="predicted"/>
<protein>
    <submittedName>
        <fullName evidence="1">Uncharacterized protein</fullName>
    </submittedName>
</protein>